<dbReference type="InterPro" id="IPR028097">
    <property type="entry name" value="FAM91_C_dom"/>
</dbReference>
<protein>
    <recommendedName>
        <fullName evidence="7">Protein FAM91A1</fullName>
    </recommendedName>
</protein>
<feature type="domain" description="FAM91 C-terminal" evidence="4">
    <location>
        <begin position="771"/>
        <end position="834"/>
    </location>
</feature>
<reference evidence="5" key="2">
    <citation type="submission" date="2020-10" db="EMBL/GenBank/DDBJ databases">
        <authorList>
            <person name="Cooper E.A."/>
            <person name="Brenton Z.W."/>
            <person name="Flinn B.S."/>
            <person name="Jenkins J."/>
            <person name="Shu S."/>
            <person name="Flowers D."/>
            <person name="Luo F."/>
            <person name="Wang Y."/>
            <person name="Xia P."/>
            <person name="Barry K."/>
            <person name="Daum C."/>
            <person name="Lipzen A."/>
            <person name="Yoshinaga Y."/>
            <person name="Schmutz J."/>
            <person name="Saski C."/>
            <person name="Vermerris W."/>
            <person name="Kresovich S."/>
        </authorList>
    </citation>
    <scope>NUCLEOTIDE SEQUENCE</scope>
</reference>
<accession>A0A921UMB2</accession>
<feature type="domain" description="FAM91 C-terminal" evidence="4">
    <location>
        <begin position="542"/>
        <end position="759"/>
    </location>
</feature>
<evidence type="ECO:0000259" key="4">
    <source>
        <dbReference type="Pfam" id="PF14648"/>
    </source>
</evidence>
<dbReference type="OrthoDB" id="275996at2759"/>
<reference evidence="5" key="1">
    <citation type="journal article" date="2019" name="BMC Genomics">
        <title>A new reference genome for Sorghum bicolor reveals high levels of sequence similarity between sweet and grain genotypes: implications for the genetics of sugar metabolism.</title>
        <authorList>
            <person name="Cooper E.A."/>
            <person name="Brenton Z.W."/>
            <person name="Flinn B.S."/>
            <person name="Jenkins J."/>
            <person name="Shu S."/>
            <person name="Flowers D."/>
            <person name="Luo F."/>
            <person name="Wang Y."/>
            <person name="Xia P."/>
            <person name="Barry K."/>
            <person name="Daum C."/>
            <person name="Lipzen A."/>
            <person name="Yoshinaga Y."/>
            <person name="Schmutz J."/>
            <person name="Saski C."/>
            <person name="Vermerris W."/>
            <person name="Kresovich S."/>
        </authorList>
    </citation>
    <scope>NUCLEOTIDE SEQUENCE</scope>
</reference>
<feature type="region of interest" description="Disordered" evidence="2">
    <location>
        <begin position="320"/>
        <end position="352"/>
    </location>
</feature>
<dbReference type="Pfam" id="PF14648">
    <property type="entry name" value="FAM91_C"/>
    <property type="match status" value="3"/>
</dbReference>
<dbReference type="InterPro" id="IPR039199">
    <property type="entry name" value="FAM91"/>
</dbReference>
<dbReference type="Gramene" id="EES00635">
    <property type="protein sequence ID" value="EES00635"/>
    <property type="gene ID" value="SORBI_3003G144300"/>
</dbReference>
<dbReference type="EMBL" id="CM027682">
    <property type="protein sequence ID" value="KAG0537478.1"/>
    <property type="molecule type" value="Genomic_DNA"/>
</dbReference>
<feature type="compositionally biased region" description="Basic and acidic residues" evidence="2">
    <location>
        <begin position="925"/>
        <end position="939"/>
    </location>
</feature>
<dbReference type="Pfam" id="PF14647">
    <property type="entry name" value="FAM91_N"/>
    <property type="match status" value="1"/>
</dbReference>
<dbReference type="OMA" id="HYESFPF"/>
<dbReference type="Proteomes" id="UP000807115">
    <property type="component" value="Chromosome 3"/>
</dbReference>
<feature type="region of interest" description="Disordered" evidence="2">
    <location>
        <begin position="859"/>
        <end position="880"/>
    </location>
</feature>
<evidence type="ECO:0000259" key="3">
    <source>
        <dbReference type="Pfam" id="PF14647"/>
    </source>
</evidence>
<comment type="similarity">
    <text evidence="1">Belongs to the FAM91 family.</text>
</comment>
<organism evidence="5 6">
    <name type="scientific">Sorghum bicolor</name>
    <name type="common">Sorghum</name>
    <name type="synonym">Sorghum vulgare</name>
    <dbReference type="NCBI Taxonomy" id="4558"/>
    <lineage>
        <taxon>Eukaryota</taxon>
        <taxon>Viridiplantae</taxon>
        <taxon>Streptophyta</taxon>
        <taxon>Embryophyta</taxon>
        <taxon>Tracheophyta</taxon>
        <taxon>Spermatophyta</taxon>
        <taxon>Magnoliopsida</taxon>
        <taxon>Liliopsida</taxon>
        <taxon>Poales</taxon>
        <taxon>Poaceae</taxon>
        <taxon>PACMAD clade</taxon>
        <taxon>Panicoideae</taxon>
        <taxon>Andropogonodae</taxon>
        <taxon>Andropogoneae</taxon>
        <taxon>Sorghinae</taxon>
        <taxon>Sorghum</taxon>
    </lineage>
</organism>
<dbReference type="PANTHER" id="PTHR28441">
    <property type="entry name" value="PROTEIN FAM91A1"/>
    <property type="match status" value="1"/>
</dbReference>
<comment type="caution">
    <text evidence="5">The sequence shown here is derived from an EMBL/GenBank/DDBJ whole genome shotgun (WGS) entry which is preliminary data.</text>
</comment>
<dbReference type="PANTHER" id="PTHR28441:SF2">
    <property type="entry name" value="PROTEIN FAM91A1"/>
    <property type="match status" value="1"/>
</dbReference>
<feature type="region of interest" description="Disordered" evidence="2">
    <location>
        <begin position="909"/>
        <end position="939"/>
    </location>
</feature>
<dbReference type="AlphaFoldDB" id="A0A921UMB2"/>
<dbReference type="InterPro" id="IPR028091">
    <property type="entry name" value="FAM91_N_dom"/>
</dbReference>
<evidence type="ECO:0000256" key="1">
    <source>
        <dbReference type="ARBA" id="ARBA00010319"/>
    </source>
</evidence>
<evidence type="ECO:0000313" key="6">
    <source>
        <dbReference type="Proteomes" id="UP000807115"/>
    </source>
</evidence>
<proteinExistence type="inferred from homology"/>
<feature type="compositionally biased region" description="Polar residues" evidence="2">
    <location>
        <begin position="859"/>
        <end position="875"/>
    </location>
</feature>
<gene>
    <name evidence="5" type="ORF">BDA96_03G151900</name>
</gene>
<name>A0A921UMB2_SORBI</name>
<evidence type="ECO:0000313" key="5">
    <source>
        <dbReference type="EMBL" id="KAG0537478.1"/>
    </source>
</evidence>
<sequence>MSATVEEQMVVKAIREECPWESLPKRLQSTLQTKDEWHRRIVEYCIRKRLQWNTCFARRVCREGEYYEEMMRYLRRNLALYPYHLADYICRVMRISPFRYYCDILFEAMKNEQPYDSIPNFTAADALRLTGVGRNEFIDIMNKCRSKKLMWKLNKSIAKEMLPTQPVDIPVEPWWGVCLVNFTLEEFKKVSEEETATIDKICKEEANSYVLFDPKVIDGLYKRGLVYFDVPVYPDDRFKVSRLENFVSNKDQSYEDPIEELLYAVFVVSSANATVAELAATLQADLYQLQAAASFACRLGWATKVMDTDSVLNDEGAPAFPSSILSDDEEGSNTSINSEKSGQQLISTDSDGPRKISGTAHVGFVVDANVTSYLMMGSLSPGLKSHAVTLYEAGKLGSSCIAELCSDLASLEGKKFEGVLEEFASHAFSLRCFLECLQSGGVSANEITDNAGEAKTPRSSVHDIDNAADHLAKVNIEGVADNNHNEVSEHNQCVGDLDSSDGNILSPALAIPEHAESMAKNDEENDSTVQLDVSTESRVLKNKRKYKVDILRCESLASLAPATLERLFLRDYDIIVSMVPLPSSSVLPGPSGPIHFGPPSYSSMTPWMKLVLYTAGHCGPVSAVFMKGLRFRLLPEPLAGCEKALIWSWDGSSVGGLGGKFEGNLVKGNLLLHCLNSMLKQSAVLVQPLSIHDLNTSGNLVTVDIPLPLKNDDQSIESVVAQTNLPKEQILDLTSVLKDLSSKFELSTLGYLRLLRLHRIDEPDKFDPENVSYQWVPLSLEFGIPLFSPKLCEKICERVVASYMLQKDYLNEHSDVMQNVRRQLRELCSEYQATGPIAKLFNKRGSSRDSPRALINSISGRWNLSNDPSTPTSGEAPSEHERLKFAGRQRCRTEVVSFDGSTVRSYALSPEHNEATFRPNSEEQSSIHDVKPDPEETESKDVVLPGVNLIFDGAELHPFDIAACLQARQPLWLISEASTASSALL</sequence>
<feature type="compositionally biased region" description="Polar residues" evidence="2">
    <location>
        <begin position="332"/>
        <end position="350"/>
    </location>
</feature>
<dbReference type="KEGG" id="sbi:8060324"/>
<evidence type="ECO:0008006" key="7">
    <source>
        <dbReference type="Google" id="ProtNLM"/>
    </source>
</evidence>
<evidence type="ECO:0000256" key="2">
    <source>
        <dbReference type="SAM" id="MobiDB-lite"/>
    </source>
</evidence>
<feature type="domain" description="FAM91 C-terminal" evidence="4">
    <location>
        <begin position="361"/>
        <end position="443"/>
    </location>
</feature>
<feature type="domain" description="FAM91 N-terminal" evidence="3">
    <location>
        <begin position="14"/>
        <end position="305"/>
    </location>
</feature>